<evidence type="ECO:0000256" key="4">
    <source>
        <dbReference type="PIRSR" id="PIRSR005739-1"/>
    </source>
</evidence>
<dbReference type="GO" id="GO:0032259">
    <property type="term" value="P:methylation"/>
    <property type="evidence" value="ECO:0000318"/>
    <property type="project" value="GO_Central"/>
</dbReference>
<keyword evidence="9" id="KW-1185">Reference proteome</keyword>
<dbReference type="InterPro" id="IPR029063">
    <property type="entry name" value="SAM-dependent_MTases_sf"/>
</dbReference>
<dbReference type="SUPFAM" id="SSF53335">
    <property type="entry name" value="S-adenosyl-L-methionine-dependent methyltransferases"/>
    <property type="match status" value="1"/>
</dbReference>
<dbReference type="InterPro" id="IPR036390">
    <property type="entry name" value="WH_DNA-bd_sf"/>
</dbReference>
<evidence type="ECO:0000256" key="2">
    <source>
        <dbReference type="ARBA" id="ARBA00022679"/>
    </source>
</evidence>
<dbReference type="Pfam" id="PF08100">
    <property type="entry name" value="Dimerisation"/>
    <property type="match status" value="1"/>
</dbReference>
<dbReference type="Gene3D" id="3.40.50.150">
    <property type="entry name" value="Vaccinia Virus protein VP39"/>
    <property type="match status" value="1"/>
</dbReference>
<dbReference type="InterPro" id="IPR012967">
    <property type="entry name" value="COMT_dimerisation"/>
</dbReference>
<dbReference type="FunFam" id="1.10.10.10:FF:000213">
    <property type="entry name" value="Coniferyl alcohol 9-O-methyltransferase"/>
    <property type="match status" value="1"/>
</dbReference>
<organism evidence="7">
    <name type="scientific">Manihot esculenta</name>
    <name type="common">Cassava</name>
    <name type="synonym">Jatropha manihot</name>
    <dbReference type="NCBI Taxonomy" id="3983"/>
    <lineage>
        <taxon>Eukaryota</taxon>
        <taxon>Viridiplantae</taxon>
        <taxon>Streptophyta</taxon>
        <taxon>Embryophyta</taxon>
        <taxon>Tracheophyta</taxon>
        <taxon>Spermatophyta</taxon>
        <taxon>Magnoliopsida</taxon>
        <taxon>eudicotyledons</taxon>
        <taxon>Gunneridae</taxon>
        <taxon>Pentapetalae</taxon>
        <taxon>rosids</taxon>
        <taxon>fabids</taxon>
        <taxon>Malpighiales</taxon>
        <taxon>Euphorbiaceae</taxon>
        <taxon>Crotonoideae</taxon>
        <taxon>Manihoteae</taxon>
        <taxon>Manihot</taxon>
    </lineage>
</organism>
<evidence type="ECO:0000313" key="7">
    <source>
        <dbReference type="EMBL" id="ANN44949.1"/>
    </source>
</evidence>
<dbReference type="InterPro" id="IPR001077">
    <property type="entry name" value="COMT_C"/>
</dbReference>
<dbReference type="InterPro" id="IPR016461">
    <property type="entry name" value="COMT-like"/>
</dbReference>
<dbReference type="GO" id="GO:0008757">
    <property type="term" value="F:S-adenosylmethionine-dependent methyltransferase activity"/>
    <property type="evidence" value="ECO:0000318"/>
    <property type="project" value="GO_Central"/>
</dbReference>
<dbReference type="GO" id="GO:0009717">
    <property type="term" value="P:isoflavonoid biosynthetic process"/>
    <property type="evidence" value="ECO:0007669"/>
    <property type="project" value="UniProtKB-ARBA"/>
</dbReference>
<dbReference type="GO" id="GO:0008171">
    <property type="term" value="F:O-methyltransferase activity"/>
    <property type="evidence" value="ECO:0000318"/>
    <property type="project" value="GO_Central"/>
</dbReference>
<dbReference type="STRING" id="3983.A0A193DSB6"/>
<evidence type="ECO:0000313" key="9">
    <source>
        <dbReference type="Proteomes" id="UP000091857"/>
    </source>
</evidence>
<dbReference type="GO" id="GO:0046983">
    <property type="term" value="F:protein dimerization activity"/>
    <property type="evidence" value="ECO:0007669"/>
    <property type="project" value="InterPro"/>
</dbReference>
<gene>
    <name evidence="8" type="ORF">MANES_13G140900</name>
</gene>
<dbReference type="Gene3D" id="1.10.10.10">
    <property type="entry name" value="Winged helix-like DNA-binding domain superfamily/Winged helix DNA-binding domain"/>
    <property type="match status" value="1"/>
</dbReference>
<name>A0A193DSB6_MANES</name>
<evidence type="ECO:0000256" key="1">
    <source>
        <dbReference type="ARBA" id="ARBA00022603"/>
    </source>
</evidence>
<sequence>MCSSKNKIKTMEFSDGESRNYLLEAQAHIWNHTFNFIKSMSLKCAVELHIPDIIHSHGQPMTLSELISALQINPSKSHHINRLMRILVHSGFFSLQKLGDNRHENGYLLTKTSLLLLKDHPQSARPHVLAALDPILTEPSHFLSSWFQNDDHPTPFSIAHGETFWDFASHEAKFNSSFNEAMASDSSLVIEVLVNDSKCKEVFKGLNSLVDVGGSTGIMAKAISEKFPNMKCTVLDLPHVVAGLQNDKNLNFLAGNMFDYIPPADAVLLKMVFHIMEDEECLKLLKKCREAVIGKGERPGKVIIIDIVMGDENCVKKSSETIELYDLDMMVLVSGKERNEEEWAKLFFEAGFSSYKINPVLGLRAIIEVYA</sequence>
<dbReference type="Proteomes" id="UP000091857">
    <property type="component" value="Chromosome 13"/>
</dbReference>
<feature type="domain" description="O-methyltransferase C-terminal" evidence="5">
    <location>
        <begin position="143"/>
        <end position="353"/>
    </location>
</feature>
<dbReference type="PROSITE" id="PS51683">
    <property type="entry name" value="SAM_OMT_II"/>
    <property type="match status" value="1"/>
</dbReference>
<dbReference type="EMBL" id="KU361334">
    <property type="protein sequence ID" value="ANN44949.1"/>
    <property type="molecule type" value="mRNA"/>
</dbReference>
<dbReference type="PANTHER" id="PTHR11746">
    <property type="entry name" value="O-METHYLTRANSFERASE"/>
    <property type="match status" value="1"/>
</dbReference>
<dbReference type="Gramene" id="Manes.13G140900.1.v8.1">
    <property type="protein sequence ID" value="Manes.13G140900.1.v8.1.CDS"/>
    <property type="gene ID" value="Manes.13G140900.v8.1"/>
</dbReference>
<accession>A0A193DSB6</accession>
<dbReference type="PIRSF" id="PIRSF005739">
    <property type="entry name" value="O-mtase"/>
    <property type="match status" value="1"/>
</dbReference>
<dbReference type="EMBL" id="CM004399">
    <property type="protein sequence ID" value="OAY33985.1"/>
    <property type="molecule type" value="Genomic_DNA"/>
</dbReference>
<keyword evidence="1" id="KW-0489">Methyltransferase</keyword>
<evidence type="ECO:0000259" key="6">
    <source>
        <dbReference type="Pfam" id="PF08100"/>
    </source>
</evidence>
<keyword evidence="2" id="KW-0808">Transferase</keyword>
<dbReference type="InterPro" id="IPR036388">
    <property type="entry name" value="WH-like_DNA-bd_sf"/>
</dbReference>
<evidence type="ECO:0000256" key="3">
    <source>
        <dbReference type="ARBA" id="ARBA00022691"/>
    </source>
</evidence>
<dbReference type="SUPFAM" id="SSF46785">
    <property type="entry name" value="Winged helix' DNA-binding domain"/>
    <property type="match status" value="1"/>
</dbReference>
<dbReference type="FunFam" id="3.40.50.150:FF:000057">
    <property type="entry name" value="O-methyltransferase ZRP4"/>
    <property type="match status" value="1"/>
</dbReference>
<dbReference type="OMA" id="FHIMEDE"/>
<reference evidence="7" key="1">
    <citation type="submission" date="2015-12" db="EMBL/GenBank/DDBJ databases">
        <authorList>
            <person name="Shamseldin A."/>
            <person name="Moawad H."/>
            <person name="Abd El-Rahim W.M."/>
            <person name="Sadowsky M.J."/>
        </authorList>
    </citation>
    <scope>NUCLEOTIDE SEQUENCE</scope>
</reference>
<keyword evidence="3" id="KW-0949">S-adenosyl-L-methionine</keyword>
<feature type="active site" description="Proton acceptor" evidence="4">
    <location>
        <position position="274"/>
    </location>
</feature>
<evidence type="ECO:0000313" key="8">
    <source>
        <dbReference type="EMBL" id="OAY33985.1"/>
    </source>
</evidence>
<feature type="domain" description="O-methyltransferase dimerisation" evidence="6">
    <location>
        <begin position="30"/>
        <end position="119"/>
    </location>
</feature>
<dbReference type="Pfam" id="PF00891">
    <property type="entry name" value="Methyltransf_2"/>
    <property type="match status" value="1"/>
</dbReference>
<dbReference type="OrthoDB" id="2410195at2759"/>
<evidence type="ECO:0000259" key="5">
    <source>
        <dbReference type="Pfam" id="PF00891"/>
    </source>
</evidence>
<reference evidence="8 9" key="2">
    <citation type="submission" date="2016-02" db="EMBL/GenBank/DDBJ databases">
        <title>WGS assembly of Manihot esculenta.</title>
        <authorList>
            <person name="Bredeson J.V."/>
            <person name="Prochnik S.E."/>
            <person name="Lyons J.B."/>
            <person name="Schmutz J."/>
            <person name="Grimwood J."/>
            <person name="Vrebalov J."/>
            <person name="Bart R.S."/>
            <person name="Amuge T."/>
            <person name="Ferguson M.E."/>
            <person name="Green R."/>
            <person name="Putnam N."/>
            <person name="Stites J."/>
            <person name="Rounsley S."/>
            <person name="Rokhsar D.S."/>
        </authorList>
    </citation>
    <scope>NUCLEOTIDE SEQUENCE [LARGE SCALE GENOMIC DNA]</scope>
    <source>
        <strain evidence="9">cv. AM560-2</strain>
        <tissue evidence="8">Leaf</tissue>
    </source>
</reference>
<protein>
    <submittedName>
        <fullName evidence="7">ASMT1</fullName>
    </submittedName>
</protein>
<proteinExistence type="evidence at transcript level"/>
<dbReference type="AlphaFoldDB" id="A0A193DSB6"/>